<dbReference type="GO" id="GO:0005929">
    <property type="term" value="C:cilium"/>
    <property type="evidence" value="ECO:0007669"/>
    <property type="project" value="TreeGrafter"/>
</dbReference>
<dbReference type="AlphaFoldDB" id="A0AAD8A7F2"/>
<sequence length="92" mass="10813">DLDESQSERHQKYRELRKREETMEQFLSTFEESREQEMSRIGQLESDIVMALQQISRNLAHSGHLPNVDDFATLKDNLAFKEGELEKSKKNS</sequence>
<protein>
    <submittedName>
        <fullName evidence="1">Uncharacterized protein</fullName>
    </submittedName>
</protein>
<proteinExistence type="predicted"/>
<evidence type="ECO:0000313" key="1">
    <source>
        <dbReference type="EMBL" id="KAJ9593132.1"/>
    </source>
</evidence>
<organism evidence="1 2">
    <name type="scientific">Diploptera punctata</name>
    <name type="common">Pacific beetle cockroach</name>
    <dbReference type="NCBI Taxonomy" id="6984"/>
    <lineage>
        <taxon>Eukaryota</taxon>
        <taxon>Metazoa</taxon>
        <taxon>Ecdysozoa</taxon>
        <taxon>Arthropoda</taxon>
        <taxon>Hexapoda</taxon>
        <taxon>Insecta</taxon>
        <taxon>Pterygota</taxon>
        <taxon>Neoptera</taxon>
        <taxon>Polyneoptera</taxon>
        <taxon>Dictyoptera</taxon>
        <taxon>Blattodea</taxon>
        <taxon>Blaberoidea</taxon>
        <taxon>Blaberidae</taxon>
        <taxon>Diplopterinae</taxon>
        <taxon>Diploptera</taxon>
    </lineage>
</organism>
<feature type="non-terminal residue" evidence="1">
    <location>
        <position position="1"/>
    </location>
</feature>
<keyword evidence="2" id="KW-1185">Reference proteome</keyword>
<reference evidence="1" key="1">
    <citation type="journal article" date="2023" name="IScience">
        <title>Live-bearing cockroach genome reveals convergent evolutionary mechanisms linked to viviparity in insects and beyond.</title>
        <authorList>
            <person name="Fouks B."/>
            <person name="Harrison M.C."/>
            <person name="Mikhailova A.A."/>
            <person name="Marchal E."/>
            <person name="English S."/>
            <person name="Carruthers M."/>
            <person name="Jennings E.C."/>
            <person name="Chiamaka E.L."/>
            <person name="Frigard R.A."/>
            <person name="Pippel M."/>
            <person name="Attardo G.M."/>
            <person name="Benoit J.B."/>
            <person name="Bornberg-Bauer E."/>
            <person name="Tobe S.S."/>
        </authorList>
    </citation>
    <scope>NUCLEOTIDE SEQUENCE</scope>
    <source>
        <strain evidence="1">Stay&amp;Tobe</strain>
    </source>
</reference>
<dbReference type="PANTHER" id="PTHR31432:SF0">
    <property type="entry name" value="INTRAFLAGELLAR TRANSPORT PROTEIN 74 HOMOLOG"/>
    <property type="match status" value="1"/>
</dbReference>
<dbReference type="GO" id="GO:0035735">
    <property type="term" value="P:intraciliary transport involved in cilium assembly"/>
    <property type="evidence" value="ECO:0007669"/>
    <property type="project" value="TreeGrafter"/>
</dbReference>
<comment type="caution">
    <text evidence="1">The sequence shown here is derived from an EMBL/GenBank/DDBJ whole genome shotgun (WGS) entry which is preliminary data.</text>
</comment>
<name>A0AAD8A7F2_DIPPU</name>
<dbReference type="PANTHER" id="PTHR31432">
    <property type="entry name" value="INTRAFLAGELLAR TRANSPORT PROTEIN 74 HOMOLOG"/>
    <property type="match status" value="1"/>
</dbReference>
<gene>
    <name evidence="1" type="ORF">L9F63_027622</name>
</gene>
<evidence type="ECO:0000313" key="2">
    <source>
        <dbReference type="Proteomes" id="UP001233999"/>
    </source>
</evidence>
<reference evidence="1" key="2">
    <citation type="submission" date="2023-05" db="EMBL/GenBank/DDBJ databases">
        <authorList>
            <person name="Fouks B."/>
        </authorList>
    </citation>
    <scope>NUCLEOTIDE SEQUENCE</scope>
    <source>
        <strain evidence="1">Stay&amp;Tobe</strain>
        <tissue evidence="1">Testes</tissue>
    </source>
</reference>
<dbReference type="GO" id="GO:0048487">
    <property type="term" value="F:beta-tubulin binding"/>
    <property type="evidence" value="ECO:0007669"/>
    <property type="project" value="InterPro"/>
</dbReference>
<dbReference type="Proteomes" id="UP001233999">
    <property type="component" value="Unassembled WGS sequence"/>
</dbReference>
<accession>A0AAD8A7F2</accession>
<dbReference type="GO" id="GO:0030992">
    <property type="term" value="C:intraciliary transport particle B"/>
    <property type="evidence" value="ECO:0007669"/>
    <property type="project" value="InterPro"/>
</dbReference>
<dbReference type="InterPro" id="IPR029602">
    <property type="entry name" value="IFT74"/>
</dbReference>
<dbReference type="EMBL" id="JASPKZ010003506">
    <property type="protein sequence ID" value="KAJ9593132.1"/>
    <property type="molecule type" value="Genomic_DNA"/>
</dbReference>